<evidence type="ECO:0000259" key="2">
    <source>
        <dbReference type="Pfam" id="PF20149"/>
    </source>
</evidence>
<feature type="compositionally biased region" description="Basic and acidic residues" evidence="1">
    <location>
        <begin position="314"/>
        <end position="323"/>
    </location>
</feature>
<reference evidence="3 4" key="1">
    <citation type="submission" date="2024-02" db="EMBL/GenBank/DDBJ databases">
        <title>A draft genome for the cacao thread blight pathogen Marasmius crinis-equi.</title>
        <authorList>
            <person name="Cohen S.P."/>
            <person name="Baruah I.K."/>
            <person name="Amoako-Attah I."/>
            <person name="Bukari Y."/>
            <person name="Meinhardt L.W."/>
            <person name="Bailey B.A."/>
        </authorList>
    </citation>
    <scope>NUCLEOTIDE SEQUENCE [LARGE SCALE GENOMIC DNA]</scope>
    <source>
        <strain evidence="3 4">GH-76</strain>
    </source>
</reference>
<feature type="region of interest" description="Disordered" evidence="1">
    <location>
        <begin position="299"/>
        <end position="323"/>
    </location>
</feature>
<name>A0ABR3FFB9_9AGAR</name>
<protein>
    <recommendedName>
        <fullName evidence="2">DUF6532 domain-containing protein</fullName>
    </recommendedName>
</protein>
<keyword evidence="4" id="KW-1185">Reference proteome</keyword>
<dbReference type="Pfam" id="PF20149">
    <property type="entry name" value="DUF6532"/>
    <property type="match status" value="1"/>
</dbReference>
<organism evidence="3 4">
    <name type="scientific">Marasmius crinis-equi</name>
    <dbReference type="NCBI Taxonomy" id="585013"/>
    <lineage>
        <taxon>Eukaryota</taxon>
        <taxon>Fungi</taxon>
        <taxon>Dikarya</taxon>
        <taxon>Basidiomycota</taxon>
        <taxon>Agaricomycotina</taxon>
        <taxon>Agaricomycetes</taxon>
        <taxon>Agaricomycetidae</taxon>
        <taxon>Agaricales</taxon>
        <taxon>Marasmiineae</taxon>
        <taxon>Marasmiaceae</taxon>
        <taxon>Marasmius</taxon>
    </lineage>
</organism>
<feature type="domain" description="DUF6532" evidence="2">
    <location>
        <begin position="58"/>
        <end position="242"/>
    </location>
</feature>
<evidence type="ECO:0000313" key="4">
    <source>
        <dbReference type="Proteomes" id="UP001465976"/>
    </source>
</evidence>
<dbReference type="EMBL" id="JBAHYK010000442">
    <property type="protein sequence ID" value="KAL0573977.1"/>
    <property type="molecule type" value="Genomic_DNA"/>
</dbReference>
<feature type="non-terminal residue" evidence="3">
    <location>
        <position position="1"/>
    </location>
</feature>
<proteinExistence type="predicted"/>
<gene>
    <name evidence="3" type="ORF">V5O48_007969</name>
</gene>
<comment type="caution">
    <text evidence="3">The sequence shown here is derived from an EMBL/GenBank/DDBJ whole genome shotgun (WGS) entry which is preliminary data.</text>
</comment>
<evidence type="ECO:0000256" key="1">
    <source>
        <dbReference type="SAM" id="MobiDB-lite"/>
    </source>
</evidence>
<evidence type="ECO:0000313" key="3">
    <source>
        <dbReference type="EMBL" id="KAL0573977.1"/>
    </source>
</evidence>
<sequence>AAAAVVWSAAATPVKAQNGKYPKNLQPRTLRAILKHSFDVIIEHAIFSDAYPVYVRPGIFTKNFFLKAAREVGNKAGVDETTKNEAREIFNRFRDDDSFVKVFSELPMTCFQQFQSLSKSLACNNVATHYGLVGITPAQDGKKLASAPFSHFAIQDTLRLWLFVMKGQAAIGFKFINKFVTSFPNDPEMQEPELPIAAVAAAATAVQSALIDTKSGVLIRTRFVEGVLGELYRSHIETLKTIKKDFPGEFHRIMSSLFRSAIGKSDQATADTSFDFNDCDHSDTCDNNDDLVAEFDVPDPSNAIGETLAGGEASKARDAEASE</sequence>
<dbReference type="Proteomes" id="UP001465976">
    <property type="component" value="Unassembled WGS sequence"/>
</dbReference>
<dbReference type="InterPro" id="IPR045341">
    <property type="entry name" value="DUF6532"/>
</dbReference>
<accession>A0ABR3FFB9</accession>